<gene>
    <name evidence="2" type="ORF">AMS68_006358</name>
</gene>
<dbReference type="GO" id="GO:1990431">
    <property type="term" value="P:priRNA 3'-end processing"/>
    <property type="evidence" value="ECO:0007669"/>
    <property type="project" value="TreeGrafter"/>
</dbReference>
<protein>
    <submittedName>
        <fullName evidence="2">Uncharacterized protein</fullName>
    </submittedName>
</protein>
<dbReference type="GO" id="GO:1990432">
    <property type="term" value="P:siRNA 3'-end processing"/>
    <property type="evidence" value="ECO:0007669"/>
    <property type="project" value="TreeGrafter"/>
</dbReference>
<dbReference type="Gene3D" id="3.30.1370.50">
    <property type="entry name" value="R3H-like domain"/>
    <property type="match status" value="1"/>
</dbReference>
<dbReference type="InterPro" id="IPR006941">
    <property type="entry name" value="RNase_CAF1"/>
</dbReference>
<dbReference type="GO" id="GO:0000175">
    <property type="term" value="F:3'-5'-RNA exonuclease activity"/>
    <property type="evidence" value="ECO:0007669"/>
    <property type="project" value="TreeGrafter"/>
</dbReference>
<name>A0A6H0Y1Q1_9PEZI</name>
<dbReference type="PANTHER" id="PTHR15092:SF22">
    <property type="entry name" value="POLY(A)-SPECIFIC RIBONUCLEASE PNLDC1"/>
    <property type="match status" value="1"/>
</dbReference>
<dbReference type="GO" id="GO:0005634">
    <property type="term" value="C:nucleus"/>
    <property type="evidence" value="ECO:0007669"/>
    <property type="project" value="TreeGrafter"/>
</dbReference>
<dbReference type="InterPro" id="IPR036867">
    <property type="entry name" value="R3H_dom_sf"/>
</dbReference>
<dbReference type="EMBL" id="CP051142">
    <property type="protein sequence ID" value="QIX00841.1"/>
    <property type="molecule type" value="Genomic_DNA"/>
</dbReference>
<evidence type="ECO:0000256" key="1">
    <source>
        <dbReference type="ARBA" id="ARBA00008372"/>
    </source>
</evidence>
<reference evidence="2 3" key="1">
    <citation type="journal article" date="2016" name="Sci. Rep.">
        <title>Peltaster fructicola genome reveals evolution from an invasive phytopathogen to an ectophytic parasite.</title>
        <authorList>
            <person name="Xu C."/>
            <person name="Chen H."/>
            <person name="Gleason M.L."/>
            <person name="Xu J.R."/>
            <person name="Liu H."/>
            <person name="Zhang R."/>
            <person name="Sun G."/>
        </authorList>
    </citation>
    <scope>NUCLEOTIDE SEQUENCE [LARGE SCALE GENOMIC DNA]</scope>
    <source>
        <strain evidence="2 3">LNHT1506</strain>
    </source>
</reference>
<evidence type="ECO:0000313" key="2">
    <source>
        <dbReference type="EMBL" id="QIX00841.1"/>
    </source>
</evidence>
<organism evidence="2 3">
    <name type="scientific">Peltaster fructicola</name>
    <dbReference type="NCBI Taxonomy" id="286661"/>
    <lineage>
        <taxon>Eukaryota</taxon>
        <taxon>Fungi</taxon>
        <taxon>Dikarya</taxon>
        <taxon>Ascomycota</taxon>
        <taxon>Pezizomycotina</taxon>
        <taxon>Dothideomycetes</taxon>
        <taxon>Dothideomycetes incertae sedis</taxon>
        <taxon>Peltaster</taxon>
    </lineage>
</organism>
<dbReference type="SUPFAM" id="SSF53098">
    <property type="entry name" value="Ribonuclease H-like"/>
    <property type="match status" value="1"/>
</dbReference>
<accession>A0A6H0Y1Q1</accession>
<dbReference type="Proteomes" id="UP000503462">
    <property type="component" value="Chromosome 4"/>
</dbReference>
<dbReference type="GO" id="GO:0000289">
    <property type="term" value="P:nuclear-transcribed mRNA poly(A) tail shortening"/>
    <property type="evidence" value="ECO:0007669"/>
    <property type="project" value="TreeGrafter"/>
</dbReference>
<dbReference type="Gene3D" id="3.30.420.10">
    <property type="entry name" value="Ribonuclease H-like superfamily/Ribonuclease H"/>
    <property type="match status" value="2"/>
</dbReference>
<dbReference type="GO" id="GO:0003723">
    <property type="term" value="F:RNA binding"/>
    <property type="evidence" value="ECO:0007669"/>
    <property type="project" value="TreeGrafter"/>
</dbReference>
<dbReference type="AlphaFoldDB" id="A0A6H0Y1Q1"/>
<dbReference type="OrthoDB" id="1432093at2759"/>
<dbReference type="InterPro" id="IPR036397">
    <property type="entry name" value="RNaseH_sf"/>
</dbReference>
<dbReference type="Pfam" id="PF04857">
    <property type="entry name" value="CAF1"/>
    <property type="match status" value="1"/>
</dbReference>
<comment type="similarity">
    <text evidence="1">Belongs to the CAF1 family.</text>
</comment>
<dbReference type="InterPro" id="IPR051181">
    <property type="entry name" value="CAF1_poly(A)_ribonucleases"/>
</dbReference>
<dbReference type="InterPro" id="IPR012337">
    <property type="entry name" value="RNaseH-like_sf"/>
</dbReference>
<sequence>MDVTQTSFYPLLVDILHDLSKAHFVAFDLELSGVPVKQNRGQQSGRPSLQERYIETKAAAQKFSILQFGLTCVIEDTELGKYVCRPYNFEISPLIDDTGLGIEREFTFSSGAVSFLHTVDFDFAKPFNVGVQHLSRAECSLARENFEKRQRKDAVADMHIKDTDVQALALMKSTRRSIDIWLRESRVGDVDTLLIAPKGAGTAPADSASLPPEFNGFQRRLIHQLVRAEYPNLVSFSTRGGIQIGHLDQEREARILTERKADNNTRINKQKGFRWVIDALLGEDISSLDLSFCAHDPLTGEAVSVDKDEMRGRFSSATYRLRGRPRVMVGHNCFLDLVYIYHTFIGQLPDTVEEFSQALHSAWPTIIDTKYMATHNCGDISPASSLEEIAYQLRPRLGEDELDTVDEDHNKYVEVDHFHEAGFDSLLTGQIAIRLSRKLDREDIYIKDLEDDMGGVSISGAVKKTKSVLDAALSSVGLTKPSQSSGFIPADPDATWKTTGEPTLKPQDPDDPFKFEPGLKYIPYVPTPEEVKGIMGGMPRFDGDFWRVYGNNLRVFGTQEGLLALNASVGK</sequence>
<proteinExistence type="inferred from homology"/>
<keyword evidence="3" id="KW-1185">Reference proteome</keyword>
<dbReference type="PANTHER" id="PTHR15092">
    <property type="entry name" value="POLY A -SPECIFIC RIBONUCLEASE/TARGET OF EGR1, MEMBER 1"/>
    <property type="match status" value="1"/>
</dbReference>
<evidence type="ECO:0000313" key="3">
    <source>
        <dbReference type="Proteomes" id="UP000503462"/>
    </source>
</evidence>